<dbReference type="Proteomes" id="UP001497382">
    <property type="component" value="Unassembled WGS sequence"/>
</dbReference>
<evidence type="ECO:0000313" key="2">
    <source>
        <dbReference type="EMBL" id="CAL1267011.1"/>
    </source>
</evidence>
<evidence type="ECO:0000256" key="1">
    <source>
        <dbReference type="SAM" id="SignalP"/>
    </source>
</evidence>
<evidence type="ECO:0000313" key="3">
    <source>
        <dbReference type="Proteomes" id="UP001497382"/>
    </source>
</evidence>
<feature type="chain" id="PRO_5043370952" evidence="1">
    <location>
        <begin position="19"/>
        <end position="105"/>
    </location>
</feature>
<feature type="signal peptide" evidence="1">
    <location>
        <begin position="1"/>
        <end position="18"/>
    </location>
</feature>
<protein>
    <submittedName>
        <fullName evidence="2">Uncharacterized protein</fullName>
    </submittedName>
</protein>
<sequence length="105" mass="11808">MLLKQCIVAVLAFGDVLFSVDNQDVYLFLLKVNTLNLEHTKNSKKDRKISSVEMESVNATGLLNIYYKALFRVNGSGLASVVSHKLWISYKLGEIRGSPNKLYVK</sequence>
<accession>A0AAV1Z6K2</accession>
<keyword evidence="1" id="KW-0732">Signal</keyword>
<comment type="caution">
    <text evidence="2">The sequence shown here is derived from an EMBL/GenBank/DDBJ whole genome shotgun (WGS) entry which is preliminary data.</text>
</comment>
<gene>
    <name evidence="2" type="ORF">LARSCL_LOCUS3407</name>
</gene>
<proteinExistence type="predicted"/>
<organism evidence="2 3">
    <name type="scientific">Larinioides sclopetarius</name>
    <dbReference type="NCBI Taxonomy" id="280406"/>
    <lineage>
        <taxon>Eukaryota</taxon>
        <taxon>Metazoa</taxon>
        <taxon>Ecdysozoa</taxon>
        <taxon>Arthropoda</taxon>
        <taxon>Chelicerata</taxon>
        <taxon>Arachnida</taxon>
        <taxon>Araneae</taxon>
        <taxon>Araneomorphae</taxon>
        <taxon>Entelegynae</taxon>
        <taxon>Araneoidea</taxon>
        <taxon>Araneidae</taxon>
        <taxon>Larinioides</taxon>
    </lineage>
</organism>
<name>A0AAV1Z6K2_9ARAC</name>
<dbReference type="EMBL" id="CAXIEN010000026">
    <property type="protein sequence ID" value="CAL1267011.1"/>
    <property type="molecule type" value="Genomic_DNA"/>
</dbReference>
<keyword evidence="3" id="KW-1185">Reference proteome</keyword>
<dbReference type="AlphaFoldDB" id="A0AAV1Z6K2"/>
<reference evidence="2 3" key="1">
    <citation type="submission" date="2024-04" db="EMBL/GenBank/DDBJ databases">
        <authorList>
            <person name="Rising A."/>
            <person name="Reimegard J."/>
            <person name="Sonavane S."/>
            <person name="Akerstrom W."/>
            <person name="Nylinder S."/>
            <person name="Hedman E."/>
            <person name="Kallberg Y."/>
        </authorList>
    </citation>
    <scope>NUCLEOTIDE SEQUENCE [LARGE SCALE GENOMIC DNA]</scope>
</reference>